<proteinExistence type="predicted"/>
<dbReference type="Proteomes" id="UP000092460">
    <property type="component" value="Unassembled WGS sequence"/>
</dbReference>
<organism evidence="2 3">
    <name type="scientific">Glossina palpalis gambiensis</name>
    <dbReference type="NCBI Taxonomy" id="67801"/>
    <lineage>
        <taxon>Eukaryota</taxon>
        <taxon>Metazoa</taxon>
        <taxon>Ecdysozoa</taxon>
        <taxon>Arthropoda</taxon>
        <taxon>Hexapoda</taxon>
        <taxon>Insecta</taxon>
        <taxon>Pterygota</taxon>
        <taxon>Neoptera</taxon>
        <taxon>Endopterygota</taxon>
        <taxon>Diptera</taxon>
        <taxon>Brachycera</taxon>
        <taxon>Muscomorpha</taxon>
        <taxon>Hippoboscoidea</taxon>
        <taxon>Glossinidae</taxon>
        <taxon>Glossina</taxon>
    </lineage>
</organism>
<reference evidence="3" key="1">
    <citation type="submission" date="2015-01" db="EMBL/GenBank/DDBJ databases">
        <authorList>
            <person name="Aksoy S."/>
            <person name="Warren W."/>
            <person name="Wilson R.K."/>
        </authorList>
    </citation>
    <scope>NUCLEOTIDE SEQUENCE [LARGE SCALE GENOMIC DNA]</scope>
    <source>
        <strain evidence="3">IAEA</strain>
    </source>
</reference>
<feature type="transmembrane region" description="Helical" evidence="1">
    <location>
        <begin position="32"/>
        <end position="49"/>
    </location>
</feature>
<dbReference type="AlphaFoldDB" id="A0A1B0AMV0"/>
<dbReference type="EMBL" id="JXJN01000577">
    <property type="status" value="NOT_ANNOTATED_CDS"/>
    <property type="molecule type" value="Genomic_DNA"/>
</dbReference>
<keyword evidence="1" id="KW-1133">Transmembrane helix</keyword>
<accession>A0A1B0AMV0</accession>
<dbReference type="EnsemblMetazoa" id="GPPI002252-RA">
    <property type="protein sequence ID" value="GPPI002252-PA"/>
    <property type="gene ID" value="GPPI002252"/>
</dbReference>
<evidence type="ECO:0000313" key="2">
    <source>
        <dbReference type="EnsemblMetazoa" id="GPPI002252-PA"/>
    </source>
</evidence>
<evidence type="ECO:0000313" key="3">
    <source>
        <dbReference type="Proteomes" id="UP000092460"/>
    </source>
</evidence>
<name>A0A1B0AMV0_9MUSC</name>
<keyword evidence="1" id="KW-0812">Transmembrane</keyword>
<keyword evidence="1" id="KW-0472">Membrane</keyword>
<evidence type="ECO:0000256" key="1">
    <source>
        <dbReference type="SAM" id="Phobius"/>
    </source>
</evidence>
<sequence length="98" mass="11281">MGLIQNKMQILICHAINAGEFVEIARTPIRKLFSMQFCFVLIFYLMIQLKDFYSANLSIPKLGDLLVCSTALSFRSSLRKRFGKLFMLGQLKWSSLLI</sequence>
<reference evidence="2" key="2">
    <citation type="submission" date="2020-05" db="UniProtKB">
        <authorList>
            <consortium name="EnsemblMetazoa"/>
        </authorList>
    </citation>
    <scope>IDENTIFICATION</scope>
    <source>
        <strain evidence="2">IAEA</strain>
    </source>
</reference>
<keyword evidence="3" id="KW-1185">Reference proteome</keyword>
<dbReference type="VEuPathDB" id="VectorBase:GPPI002252"/>
<protein>
    <submittedName>
        <fullName evidence="2">Uncharacterized protein</fullName>
    </submittedName>
</protein>